<name>A0A5B0LTE7_PUCGR</name>
<dbReference type="Proteomes" id="UP000325313">
    <property type="component" value="Unassembled WGS sequence"/>
</dbReference>
<reference evidence="4 5" key="1">
    <citation type="submission" date="2019-05" db="EMBL/GenBank/DDBJ databases">
        <title>Emergence of the Ug99 lineage of the wheat stem rust pathogen through somatic hybridization.</title>
        <authorList>
            <person name="Li F."/>
            <person name="Upadhyaya N.M."/>
            <person name="Sperschneider J."/>
            <person name="Matny O."/>
            <person name="Nguyen-Phuc H."/>
            <person name="Mago R."/>
            <person name="Raley C."/>
            <person name="Miller M.E."/>
            <person name="Silverstein K.A.T."/>
            <person name="Henningsen E."/>
            <person name="Hirsch C.D."/>
            <person name="Visser B."/>
            <person name="Pretorius Z.A."/>
            <person name="Steffenson B.J."/>
            <person name="Schwessinger B."/>
            <person name="Dodds P.N."/>
            <person name="Figueroa M."/>
        </authorList>
    </citation>
    <scope>NUCLEOTIDE SEQUENCE [LARGE SCALE GENOMIC DNA]</scope>
    <source>
        <strain evidence="3">21-0</strain>
        <strain evidence="2 5">Ug99</strain>
    </source>
</reference>
<feature type="region of interest" description="Disordered" evidence="1">
    <location>
        <begin position="51"/>
        <end position="70"/>
    </location>
</feature>
<evidence type="ECO:0000313" key="5">
    <source>
        <dbReference type="Proteomes" id="UP000325313"/>
    </source>
</evidence>
<dbReference type="Proteomes" id="UP000324748">
    <property type="component" value="Unassembled WGS sequence"/>
</dbReference>
<dbReference type="AlphaFoldDB" id="A0A5B0LTE7"/>
<protein>
    <submittedName>
        <fullName evidence="2">Uncharacterized protein</fullName>
    </submittedName>
</protein>
<sequence>MKAFLKSGKTISATVFQALRPNSLIFRFEKSGVGPSESSQFFEQEAAIMPVHARPPPGNCQATGPQSRPR</sequence>
<keyword evidence="4" id="KW-1185">Reference proteome</keyword>
<feature type="compositionally biased region" description="Polar residues" evidence="1">
    <location>
        <begin position="60"/>
        <end position="70"/>
    </location>
</feature>
<organism evidence="2 5">
    <name type="scientific">Puccinia graminis f. sp. tritici</name>
    <dbReference type="NCBI Taxonomy" id="56615"/>
    <lineage>
        <taxon>Eukaryota</taxon>
        <taxon>Fungi</taxon>
        <taxon>Dikarya</taxon>
        <taxon>Basidiomycota</taxon>
        <taxon>Pucciniomycotina</taxon>
        <taxon>Pucciniomycetes</taxon>
        <taxon>Pucciniales</taxon>
        <taxon>Pucciniaceae</taxon>
        <taxon>Puccinia</taxon>
    </lineage>
</organism>
<evidence type="ECO:0000313" key="3">
    <source>
        <dbReference type="EMBL" id="KAA1071616.1"/>
    </source>
</evidence>
<dbReference type="EMBL" id="VDEP01000507">
    <property type="protein sequence ID" value="KAA1067153.1"/>
    <property type="molecule type" value="Genomic_DNA"/>
</dbReference>
<evidence type="ECO:0000313" key="2">
    <source>
        <dbReference type="EMBL" id="KAA1067153.1"/>
    </source>
</evidence>
<comment type="caution">
    <text evidence="2">The sequence shown here is derived from an EMBL/GenBank/DDBJ whole genome shotgun (WGS) entry which is preliminary data.</text>
</comment>
<dbReference type="EMBL" id="VSWC01000170">
    <property type="protein sequence ID" value="KAA1071616.1"/>
    <property type="molecule type" value="Genomic_DNA"/>
</dbReference>
<accession>A0A5B0LTE7</accession>
<gene>
    <name evidence="3" type="ORF">PGT21_013101</name>
    <name evidence="2" type="ORF">PGTUg99_021978</name>
</gene>
<evidence type="ECO:0000256" key="1">
    <source>
        <dbReference type="SAM" id="MobiDB-lite"/>
    </source>
</evidence>
<proteinExistence type="predicted"/>
<evidence type="ECO:0000313" key="4">
    <source>
        <dbReference type="Proteomes" id="UP000324748"/>
    </source>
</evidence>